<dbReference type="Pfam" id="PF05154">
    <property type="entry name" value="TM2"/>
    <property type="match status" value="1"/>
</dbReference>
<dbReference type="PANTHER" id="PTHR21016:SF25">
    <property type="entry name" value="TM2 DOMAIN-CONTAINING PROTEIN DDB_G0277895-RELATED"/>
    <property type="match status" value="1"/>
</dbReference>
<evidence type="ECO:0000256" key="1">
    <source>
        <dbReference type="ARBA" id="ARBA00004141"/>
    </source>
</evidence>
<dbReference type="RefSeq" id="WP_254011199.1">
    <property type="nucleotide sequence ID" value="NZ_JAMZMM010000053.1"/>
</dbReference>
<dbReference type="InterPro" id="IPR007829">
    <property type="entry name" value="TM2"/>
</dbReference>
<evidence type="ECO:0000256" key="3">
    <source>
        <dbReference type="ARBA" id="ARBA00022989"/>
    </source>
</evidence>
<evidence type="ECO:0000313" key="7">
    <source>
        <dbReference type="EMBL" id="MCP2728401.1"/>
    </source>
</evidence>
<name>A0AAE3KM44_9CYAN</name>
<protein>
    <submittedName>
        <fullName evidence="7">TM2 domain-containing protein</fullName>
    </submittedName>
</protein>
<feature type="domain" description="TM2" evidence="6">
    <location>
        <begin position="5"/>
        <end position="50"/>
    </location>
</feature>
<keyword evidence="3 5" id="KW-1133">Transmembrane helix</keyword>
<sequence>MTNNSVAYILWCAWLFGLGGLHRFYAGKPVSGVIWLCTFGFFGIGQIIDLALIPGMVDEKNRKYLMLYGSPNPVTPQIVINMPDGMTNFSESLPENKVKSDIQIILQLAKDNGGYVSLADCAIAIDKPIAEVKKIVAHLCHEELLEIDNHPQTGAVVYRLI</sequence>
<dbReference type="GO" id="GO:0016020">
    <property type="term" value="C:membrane"/>
    <property type="evidence" value="ECO:0007669"/>
    <property type="project" value="UniProtKB-SubCell"/>
</dbReference>
<dbReference type="PANTHER" id="PTHR21016">
    <property type="entry name" value="BETA-AMYLOID BINDING PROTEIN-RELATED"/>
    <property type="match status" value="1"/>
</dbReference>
<comment type="subcellular location">
    <subcellularLocation>
        <location evidence="1">Membrane</location>
        <topology evidence="1">Multi-pass membrane protein</topology>
    </subcellularLocation>
</comment>
<evidence type="ECO:0000259" key="6">
    <source>
        <dbReference type="Pfam" id="PF05154"/>
    </source>
</evidence>
<keyword evidence="8" id="KW-1185">Reference proteome</keyword>
<keyword evidence="4 5" id="KW-0472">Membrane</keyword>
<evidence type="ECO:0000313" key="8">
    <source>
        <dbReference type="Proteomes" id="UP001204953"/>
    </source>
</evidence>
<feature type="transmembrane region" description="Helical" evidence="5">
    <location>
        <begin position="32"/>
        <end position="53"/>
    </location>
</feature>
<keyword evidence="2 5" id="KW-0812">Transmembrane</keyword>
<dbReference type="AlphaFoldDB" id="A0AAE3KM44"/>
<evidence type="ECO:0000256" key="4">
    <source>
        <dbReference type="ARBA" id="ARBA00023136"/>
    </source>
</evidence>
<accession>A0AAE3KM44</accession>
<evidence type="ECO:0000256" key="2">
    <source>
        <dbReference type="ARBA" id="ARBA00022692"/>
    </source>
</evidence>
<dbReference type="InterPro" id="IPR050932">
    <property type="entry name" value="TM2D1-3-like"/>
</dbReference>
<organism evidence="7 8">
    <name type="scientific">Limnofasciculus baicalensis BBK-W-15</name>
    <dbReference type="NCBI Taxonomy" id="2699891"/>
    <lineage>
        <taxon>Bacteria</taxon>
        <taxon>Bacillati</taxon>
        <taxon>Cyanobacteriota</taxon>
        <taxon>Cyanophyceae</taxon>
        <taxon>Coleofasciculales</taxon>
        <taxon>Coleofasciculaceae</taxon>
        <taxon>Limnofasciculus</taxon>
        <taxon>Limnofasciculus baicalensis</taxon>
    </lineage>
</organism>
<dbReference type="Proteomes" id="UP001204953">
    <property type="component" value="Unassembled WGS sequence"/>
</dbReference>
<reference evidence="7" key="1">
    <citation type="submission" date="2022-06" db="EMBL/GenBank/DDBJ databases">
        <title>New cyanobacteria of genus Symplocastrum in benthos of Lake Baikal.</title>
        <authorList>
            <person name="Sorokovikova E."/>
            <person name="Tikhonova I."/>
            <person name="Krasnopeev A."/>
            <person name="Evseev P."/>
            <person name="Gladkikh A."/>
            <person name="Belykh O."/>
        </authorList>
    </citation>
    <scope>NUCLEOTIDE SEQUENCE</scope>
    <source>
        <strain evidence="7">BBK-W-15</strain>
    </source>
</reference>
<feature type="transmembrane region" description="Helical" evidence="5">
    <location>
        <begin position="7"/>
        <end position="26"/>
    </location>
</feature>
<gene>
    <name evidence="7" type="ORF">NJ959_07920</name>
</gene>
<dbReference type="EMBL" id="JAMZMM010000053">
    <property type="protein sequence ID" value="MCP2728401.1"/>
    <property type="molecule type" value="Genomic_DNA"/>
</dbReference>
<evidence type="ECO:0000256" key="5">
    <source>
        <dbReference type="SAM" id="Phobius"/>
    </source>
</evidence>
<proteinExistence type="predicted"/>
<comment type="caution">
    <text evidence="7">The sequence shown here is derived from an EMBL/GenBank/DDBJ whole genome shotgun (WGS) entry which is preliminary data.</text>
</comment>